<dbReference type="AlphaFoldDB" id="A0AAX2JDQ1"/>
<name>A0AAX2JDQ1_9FUSO</name>
<protein>
    <submittedName>
        <fullName evidence="4">Hyaluronan synthase</fullName>
        <ecNumber evidence="4">2.4.1.212</ecNumber>
    </submittedName>
</protein>
<dbReference type="RefSeq" id="WP_005981174.1">
    <property type="nucleotide sequence ID" value="NZ_CABKNW010000005.1"/>
</dbReference>
<dbReference type="GO" id="GO:0050501">
    <property type="term" value="F:hyaluronan synthase activity"/>
    <property type="evidence" value="ECO:0007669"/>
    <property type="project" value="UniProtKB-EC"/>
</dbReference>
<dbReference type="InterPro" id="IPR050834">
    <property type="entry name" value="Glycosyltransf_2"/>
</dbReference>
<dbReference type="PANTHER" id="PTHR43685:SF3">
    <property type="entry name" value="SLR2126 PROTEIN"/>
    <property type="match status" value="1"/>
</dbReference>
<dbReference type="EMBL" id="LS483487">
    <property type="protein sequence ID" value="SQJ09855.1"/>
    <property type="molecule type" value="Genomic_DNA"/>
</dbReference>
<dbReference type="Pfam" id="PF02709">
    <property type="entry name" value="Glyco_transf_7C"/>
    <property type="match status" value="1"/>
</dbReference>
<accession>A0AAX2JDQ1</accession>
<dbReference type="PANTHER" id="PTHR43685">
    <property type="entry name" value="GLYCOSYLTRANSFERASE"/>
    <property type="match status" value="1"/>
</dbReference>
<reference evidence="4 5" key="1">
    <citation type="submission" date="2018-06" db="EMBL/GenBank/DDBJ databases">
        <authorList>
            <consortium name="Pathogen Informatics"/>
            <person name="Doyle S."/>
        </authorList>
    </citation>
    <scope>NUCLEOTIDE SEQUENCE [LARGE SCALE GENOMIC DNA]</scope>
    <source>
        <strain evidence="4 5">NCTC12112</strain>
    </source>
</reference>
<evidence type="ECO:0000256" key="1">
    <source>
        <dbReference type="ARBA" id="ARBA00022679"/>
    </source>
</evidence>
<feature type="domain" description="Galactosyltransferase C-terminal" evidence="3">
    <location>
        <begin position="185"/>
        <end position="252"/>
    </location>
</feature>
<organism evidence="4 5">
    <name type="scientific">Fusobacterium ulcerans</name>
    <dbReference type="NCBI Taxonomy" id="861"/>
    <lineage>
        <taxon>Bacteria</taxon>
        <taxon>Fusobacteriati</taxon>
        <taxon>Fusobacteriota</taxon>
        <taxon>Fusobacteriia</taxon>
        <taxon>Fusobacteriales</taxon>
        <taxon>Fusobacteriaceae</taxon>
        <taxon>Fusobacterium</taxon>
    </lineage>
</organism>
<sequence>MINNLLRFYHTRTRMKISVIVAVYNRLEYLKNILLALESQIEKPFEVIIADDGSSENLEKVIEKIIPQISYRLKHVYQQDIGFRLSRSRNNAIKFSEGEFLLFLDQDILFDNFFIKNIKEVIKEGIVIKMDAISLNEKETEKIKTELGRQKKFDYKIIEKYITKDEKKIIEKKYKKDIIKNLLYNLNLAKRGAKIIGLGIGIFKKNLIELNGFDENYIGWGYEDDDLCNRIYCYGLKVIPLNYKNILVHMYHGEDITKKISLNEKYYYKRKDEIFRKKDYRCEYGYDNSKDKDECKIKIIK</sequence>
<dbReference type="KEGG" id="ful:C4N20_02595"/>
<dbReference type="InterPro" id="IPR001173">
    <property type="entry name" value="Glyco_trans_2-like"/>
</dbReference>
<dbReference type="InterPro" id="IPR027791">
    <property type="entry name" value="Galactosyl_T_C"/>
</dbReference>
<dbReference type="Pfam" id="PF00535">
    <property type="entry name" value="Glycos_transf_2"/>
    <property type="match status" value="1"/>
</dbReference>
<keyword evidence="1 4" id="KW-0808">Transferase</keyword>
<dbReference type="InterPro" id="IPR029044">
    <property type="entry name" value="Nucleotide-diphossugar_trans"/>
</dbReference>
<dbReference type="GeneID" id="78453682"/>
<dbReference type="Gene3D" id="3.90.550.10">
    <property type="entry name" value="Spore Coat Polysaccharide Biosynthesis Protein SpsA, Chain A"/>
    <property type="match status" value="1"/>
</dbReference>
<proteinExistence type="predicted"/>
<gene>
    <name evidence="4" type="primary">hyaD_3</name>
    <name evidence="4" type="ORF">NCTC12112_02401</name>
</gene>
<keyword evidence="4" id="KW-0328">Glycosyltransferase</keyword>
<dbReference type="Proteomes" id="UP000249008">
    <property type="component" value="Chromosome 1"/>
</dbReference>
<evidence type="ECO:0000313" key="4">
    <source>
        <dbReference type="EMBL" id="SQJ09855.1"/>
    </source>
</evidence>
<evidence type="ECO:0000259" key="3">
    <source>
        <dbReference type="Pfam" id="PF02709"/>
    </source>
</evidence>
<evidence type="ECO:0000259" key="2">
    <source>
        <dbReference type="Pfam" id="PF00535"/>
    </source>
</evidence>
<dbReference type="EC" id="2.4.1.212" evidence="4"/>
<dbReference type="SUPFAM" id="SSF53448">
    <property type="entry name" value="Nucleotide-diphospho-sugar transferases"/>
    <property type="match status" value="1"/>
</dbReference>
<feature type="domain" description="Glycosyltransferase 2-like" evidence="2">
    <location>
        <begin position="18"/>
        <end position="145"/>
    </location>
</feature>
<evidence type="ECO:0000313" key="5">
    <source>
        <dbReference type="Proteomes" id="UP000249008"/>
    </source>
</evidence>